<reference evidence="5 6" key="1">
    <citation type="submission" date="2016-08" db="EMBL/GenBank/DDBJ databases">
        <authorList>
            <person name="Seilhamer J.J."/>
        </authorList>
    </citation>
    <scope>NUCLEOTIDE SEQUENCE [LARGE SCALE GENOMIC DNA]</scope>
    <source>
        <strain evidence="5">M3/6</strain>
    </source>
</reference>
<evidence type="ECO:0000256" key="1">
    <source>
        <dbReference type="ARBA" id="ARBA00022980"/>
    </source>
</evidence>
<dbReference type="NCBIfam" id="TIGR00002">
    <property type="entry name" value="S16"/>
    <property type="match status" value="1"/>
</dbReference>
<feature type="compositionally biased region" description="Basic and acidic residues" evidence="4">
    <location>
        <begin position="219"/>
        <end position="247"/>
    </location>
</feature>
<dbReference type="GO" id="GO:0003735">
    <property type="term" value="F:structural constituent of ribosome"/>
    <property type="evidence" value="ECO:0007669"/>
    <property type="project" value="InterPro"/>
</dbReference>
<dbReference type="GO" id="GO:0015935">
    <property type="term" value="C:small ribosomal subunit"/>
    <property type="evidence" value="ECO:0007669"/>
    <property type="project" value="TreeGrafter"/>
</dbReference>
<dbReference type="AlphaFoldDB" id="A0A1R3T3T9"/>
<evidence type="ECO:0000256" key="4">
    <source>
        <dbReference type="SAM" id="MobiDB-lite"/>
    </source>
</evidence>
<dbReference type="Pfam" id="PF00886">
    <property type="entry name" value="Ribosomal_S16"/>
    <property type="match status" value="1"/>
</dbReference>
<sequence>MATKLRLQRRGRKNYPFYQIIVADSRAPRDGKYIERIGSYNPNTHPATITLDFERALYWLQTGAQPTDTVRNILSEEGVLLKKHLLGGVKKGAFDEAEAEKRFEAWKNSKSQLTQKIKDKDDEQKRAEEKARLDAEKEVNKTRAEVLAKKKAEEEAANAPAPVEEEVPAAEETVEVAEPAESAVEEIVEAKVEEVPAEVEEAPVKEEVPAETPAATEETPAKEEAVAEVKEEPKAEASEEVAEEKPE</sequence>
<accession>A0A1R3T3T9</accession>
<dbReference type="NCBIfam" id="NF011094">
    <property type="entry name" value="PRK14521.1"/>
    <property type="match status" value="1"/>
</dbReference>
<dbReference type="InterPro" id="IPR023803">
    <property type="entry name" value="Ribosomal_bS16_dom_sf"/>
</dbReference>
<evidence type="ECO:0000313" key="5">
    <source>
        <dbReference type="EMBL" id="SCD20719.1"/>
    </source>
</evidence>
<dbReference type="STRING" id="1642647.PSM36_1903"/>
<keyword evidence="6" id="KW-1185">Reference proteome</keyword>
<proteinExistence type="inferred from homology"/>
<comment type="similarity">
    <text evidence="3">Belongs to the bacterial ribosomal protein bS16 family.</text>
</comment>
<dbReference type="GO" id="GO:0006412">
    <property type="term" value="P:translation"/>
    <property type="evidence" value="ECO:0007669"/>
    <property type="project" value="UniProtKB-UniRule"/>
</dbReference>
<feature type="compositionally biased region" description="Acidic residues" evidence="4">
    <location>
        <begin position="163"/>
        <end position="175"/>
    </location>
</feature>
<dbReference type="EMBL" id="LT605205">
    <property type="protein sequence ID" value="SCD20719.1"/>
    <property type="molecule type" value="Genomic_DNA"/>
</dbReference>
<keyword evidence="1 3" id="KW-0689">Ribosomal protein</keyword>
<dbReference type="Gene3D" id="3.30.1320.10">
    <property type="match status" value="1"/>
</dbReference>
<keyword evidence="2 3" id="KW-0687">Ribonucleoprotein</keyword>
<organism evidence="5 6">
    <name type="scientific">Proteiniphilum saccharofermentans</name>
    <dbReference type="NCBI Taxonomy" id="1642647"/>
    <lineage>
        <taxon>Bacteria</taxon>
        <taxon>Pseudomonadati</taxon>
        <taxon>Bacteroidota</taxon>
        <taxon>Bacteroidia</taxon>
        <taxon>Bacteroidales</taxon>
        <taxon>Dysgonomonadaceae</taxon>
        <taxon>Proteiniphilum</taxon>
    </lineage>
</organism>
<evidence type="ECO:0000256" key="2">
    <source>
        <dbReference type="ARBA" id="ARBA00023274"/>
    </source>
</evidence>
<protein>
    <recommendedName>
        <fullName evidence="3">Small ribosomal subunit protein bS16</fullName>
    </recommendedName>
</protein>
<dbReference type="PANTHER" id="PTHR12919:SF20">
    <property type="entry name" value="SMALL RIBOSOMAL SUBUNIT PROTEIN BS16M"/>
    <property type="match status" value="1"/>
</dbReference>
<evidence type="ECO:0000256" key="3">
    <source>
        <dbReference type="HAMAP-Rule" id="MF_00385"/>
    </source>
</evidence>
<feature type="region of interest" description="Disordered" evidence="4">
    <location>
        <begin position="194"/>
        <end position="247"/>
    </location>
</feature>
<dbReference type="PANTHER" id="PTHR12919">
    <property type="entry name" value="30S RIBOSOMAL PROTEIN S16"/>
    <property type="match status" value="1"/>
</dbReference>
<dbReference type="SUPFAM" id="SSF54565">
    <property type="entry name" value="Ribosomal protein S16"/>
    <property type="match status" value="1"/>
</dbReference>
<feature type="region of interest" description="Disordered" evidence="4">
    <location>
        <begin position="114"/>
        <end position="181"/>
    </location>
</feature>
<dbReference type="Proteomes" id="UP000187464">
    <property type="component" value="Chromosome I"/>
</dbReference>
<dbReference type="InterPro" id="IPR000307">
    <property type="entry name" value="Ribosomal_bS16"/>
</dbReference>
<name>A0A1R3T3T9_9BACT</name>
<dbReference type="KEGG" id="psac:PSM36_1903"/>
<evidence type="ECO:0000313" key="6">
    <source>
        <dbReference type="Proteomes" id="UP000187464"/>
    </source>
</evidence>
<dbReference type="GO" id="GO:0005737">
    <property type="term" value="C:cytoplasm"/>
    <property type="evidence" value="ECO:0007669"/>
    <property type="project" value="UniProtKB-ARBA"/>
</dbReference>
<feature type="compositionally biased region" description="Basic and acidic residues" evidence="4">
    <location>
        <begin position="116"/>
        <end position="154"/>
    </location>
</feature>
<gene>
    <name evidence="3" type="primary">rpsP</name>
    <name evidence="5" type="ORF">PSM36_1903</name>
</gene>
<dbReference type="HAMAP" id="MF_00385">
    <property type="entry name" value="Ribosomal_bS16"/>
    <property type="match status" value="1"/>
</dbReference>